<evidence type="ECO:0000313" key="3">
    <source>
        <dbReference type="Proteomes" id="UP000789759"/>
    </source>
</evidence>
<accession>A0A9N9KFJ3</accession>
<protein>
    <submittedName>
        <fullName evidence="2">16442_t:CDS:1</fullName>
    </submittedName>
</protein>
<organism evidence="2 3">
    <name type="scientific">Cetraspora pellucida</name>
    <dbReference type="NCBI Taxonomy" id="1433469"/>
    <lineage>
        <taxon>Eukaryota</taxon>
        <taxon>Fungi</taxon>
        <taxon>Fungi incertae sedis</taxon>
        <taxon>Mucoromycota</taxon>
        <taxon>Glomeromycotina</taxon>
        <taxon>Glomeromycetes</taxon>
        <taxon>Diversisporales</taxon>
        <taxon>Gigasporaceae</taxon>
        <taxon>Cetraspora</taxon>
    </lineage>
</organism>
<evidence type="ECO:0000313" key="2">
    <source>
        <dbReference type="EMBL" id="CAG8826811.1"/>
    </source>
</evidence>
<keyword evidence="3" id="KW-1185">Reference proteome</keyword>
<comment type="caution">
    <text evidence="2">The sequence shown here is derived from an EMBL/GenBank/DDBJ whole genome shotgun (WGS) entry which is preliminary data.</text>
</comment>
<dbReference type="AlphaFoldDB" id="A0A9N9KFJ3"/>
<dbReference type="EMBL" id="CAJVQA010057976">
    <property type="protein sequence ID" value="CAG8826811.1"/>
    <property type="molecule type" value="Genomic_DNA"/>
</dbReference>
<gene>
    <name evidence="2" type="ORF">CPELLU_LOCUS20249</name>
</gene>
<dbReference type="Proteomes" id="UP000789759">
    <property type="component" value="Unassembled WGS sequence"/>
</dbReference>
<feature type="region of interest" description="Disordered" evidence="1">
    <location>
        <begin position="137"/>
        <end position="172"/>
    </location>
</feature>
<proteinExistence type="predicted"/>
<feature type="non-terminal residue" evidence="2">
    <location>
        <position position="1"/>
    </location>
</feature>
<sequence>KEELKENRTYITKEKILSVERNNNTETLSEQNNNTSTHNEEVIEVNIRNEEVFETSTYNEDNIQTTTCDKEVSETSTEGTACWASQVEENEFLETNKKNISFLNQNEARNSAKKSTNLLQVNNKQQWSYMPSDDNLRHMSGSNTSEHTQVDENTVQPQQSVTNNVATTYNKK</sequence>
<evidence type="ECO:0000256" key="1">
    <source>
        <dbReference type="SAM" id="MobiDB-lite"/>
    </source>
</evidence>
<name>A0A9N9KFJ3_9GLOM</name>
<feature type="compositionally biased region" description="Polar residues" evidence="1">
    <location>
        <begin position="140"/>
        <end position="172"/>
    </location>
</feature>
<reference evidence="2" key="1">
    <citation type="submission" date="2021-06" db="EMBL/GenBank/DDBJ databases">
        <authorList>
            <person name="Kallberg Y."/>
            <person name="Tangrot J."/>
            <person name="Rosling A."/>
        </authorList>
    </citation>
    <scope>NUCLEOTIDE SEQUENCE</scope>
    <source>
        <strain evidence="2">FL966</strain>
    </source>
</reference>
<feature type="non-terminal residue" evidence="2">
    <location>
        <position position="172"/>
    </location>
</feature>